<evidence type="ECO:0000256" key="4">
    <source>
        <dbReference type="ARBA" id="ARBA00022827"/>
    </source>
</evidence>
<dbReference type="SUPFAM" id="SSF54373">
    <property type="entry name" value="FAD-linked reductases, C-terminal domain"/>
    <property type="match status" value="1"/>
</dbReference>
<accession>N1QD63</accession>
<dbReference type="GO" id="GO:0003884">
    <property type="term" value="F:D-amino-acid oxidase activity"/>
    <property type="evidence" value="ECO:0007669"/>
    <property type="project" value="InterPro"/>
</dbReference>
<dbReference type="SUPFAM" id="SSF51971">
    <property type="entry name" value="Nucleotide-binding domain"/>
    <property type="match status" value="1"/>
</dbReference>
<dbReference type="STRING" id="692275.N1QD63"/>
<dbReference type="InterPro" id="IPR023209">
    <property type="entry name" value="DAO"/>
</dbReference>
<evidence type="ECO:0000256" key="6">
    <source>
        <dbReference type="PIRSR" id="PIRSR000189-1"/>
    </source>
</evidence>
<dbReference type="PROSITE" id="PS00677">
    <property type="entry name" value="DAO"/>
    <property type="match status" value="1"/>
</dbReference>
<organism evidence="8 9">
    <name type="scientific">Sphaerulina musiva (strain SO2202)</name>
    <name type="common">Poplar stem canker fungus</name>
    <name type="synonym">Septoria musiva</name>
    <dbReference type="NCBI Taxonomy" id="692275"/>
    <lineage>
        <taxon>Eukaryota</taxon>
        <taxon>Fungi</taxon>
        <taxon>Dikarya</taxon>
        <taxon>Ascomycota</taxon>
        <taxon>Pezizomycotina</taxon>
        <taxon>Dothideomycetes</taxon>
        <taxon>Dothideomycetidae</taxon>
        <taxon>Mycosphaerellales</taxon>
        <taxon>Mycosphaerellaceae</taxon>
        <taxon>Sphaerulina</taxon>
    </lineage>
</organism>
<dbReference type="InterPro" id="IPR006181">
    <property type="entry name" value="D-amino_acid_oxidase_CS"/>
</dbReference>
<dbReference type="HOGENOM" id="CLU_034311_1_0_1"/>
<dbReference type="AlphaFoldDB" id="N1QD63"/>
<reference evidence="8 9" key="1">
    <citation type="journal article" date="2012" name="PLoS Pathog.">
        <title>Diverse lifestyles and strategies of plant pathogenesis encoded in the genomes of eighteen Dothideomycetes fungi.</title>
        <authorList>
            <person name="Ohm R.A."/>
            <person name="Feau N."/>
            <person name="Henrissat B."/>
            <person name="Schoch C.L."/>
            <person name="Horwitz B.A."/>
            <person name="Barry K.W."/>
            <person name="Condon B.J."/>
            <person name="Copeland A.C."/>
            <person name="Dhillon B."/>
            <person name="Glaser F."/>
            <person name="Hesse C.N."/>
            <person name="Kosti I."/>
            <person name="LaButti K."/>
            <person name="Lindquist E.A."/>
            <person name="Lucas S."/>
            <person name="Salamov A.A."/>
            <person name="Bradshaw R.E."/>
            <person name="Ciuffetti L."/>
            <person name="Hamelin R.C."/>
            <person name="Kema G.H.J."/>
            <person name="Lawrence C."/>
            <person name="Scott J.A."/>
            <person name="Spatafora J.W."/>
            <person name="Turgeon B.G."/>
            <person name="de Wit P.J.G.M."/>
            <person name="Zhong S."/>
            <person name="Goodwin S.B."/>
            <person name="Grigoriev I.V."/>
        </authorList>
    </citation>
    <scope>NUCLEOTIDE SEQUENCE [LARGE SCALE GENOMIC DNA]</scope>
    <source>
        <strain evidence="8 9">SO2202</strain>
    </source>
</reference>
<feature type="binding site" evidence="6">
    <location>
        <position position="245"/>
    </location>
    <ligand>
        <name>D-dopa</name>
        <dbReference type="ChEBI" id="CHEBI:149689"/>
    </ligand>
</feature>
<keyword evidence="4 6" id="KW-0274">FAD</keyword>
<comment type="similarity">
    <text evidence="2">Belongs to the DAMOX/DASOX family.</text>
</comment>
<evidence type="ECO:0000256" key="1">
    <source>
        <dbReference type="ARBA" id="ARBA00001974"/>
    </source>
</evidence>
<sequence>MANIVVVGAGVSGLTTALLLAKNGHKITVVAKHMPGDYDIEYASPWAGANYLPVSKPGTEFQSWEKNTWPELQRLARDVPEAGIHFQDTYVYRRAKDAGSPVADWFKELIREDAWFKDTLPNFKPLPPSSLPPGMDGGTTFTSICINTAIYLPYLVSQLLSHGATFRRYILSHISHATHLHHLQPQRGADLIINATGLSSLTLGGVRDSLLYPARGQIVLVRNSPGNNTMASTSGTDDGEDEAVYIMERAAGGGTVLGGCLQAHQWESQPDPNLASRIMKRAVELCPGLVGPGQGPEGLSVVRHGVGLRPMRTGGIRLEREVIDGGVVVVHNYGHGGYGYQTSYGTAEVAVRLAEEGLRERAKL</sequence>
<dbReference type="OMA" id="WERRTWI"/>
<dbReference type="GeneID" id="27903866"/>
<evidence type="ECO:0000256" key="2">
    <source>
        <dbReference type="ARBA" id="ARBA00006730"/>
    </source>
</evidence>
<dbReference type="EMBL" id="KB456269">
    <property type="protein sequence ID" value="EMF09171.1"/>
    <property type="molecule type" value="Genomic_DNA"/>
</dbReference>
<dbReference type="PANTHER" id="PTHR11530:SF16">
    <property type="entry name" value="D-AMINO ACID OXIDASE (AFU_ORTHOLOGUE AFUA_5G11290)"/>
    <property type="match status" value="1"/>
</dbReference>
<dbReference type="GO" id="GO:0019478">
    <property type="term" value="P:D-amino acid catabolic process"/>
    <property type="evidence" value="ECO:0007669"/>
    <property type="project" value="TreeGrafter"/>
</dbReference>
<keyword evidence="5" id="KW-0560">Oxidoreductase</keyword>
<gene>
    <name evidence="8" type="ORF">SEPMUDRAFT_151298</name>
</gene>
<evidence type="ECO:0000313" key="8">
    <source>
        <dbReference type="EMBL" id="EMF09171.1"/>
    </source>
</evidence>
<dbReference type="GO" id="GO:0005737">
    <property type="term" value="C:cytoplasm"/>
    <property type="evidence" value="ECO:0007669"/>
    <property type="project" value="TreeGrafter"/>
</dbReference>
<feature type="binding site" evidence="6">
    <location>
        <position position="309"/>
    </location>
    <ligand>
        <name>D-dopa</name>
        <dbReference type="ChEBI" id="CHEBI:149689"/>
    </ligand>
</feature>
<dbReference type="PIRSF" id="PIRSF000189">
    <property type="entry name" value="D-aa_oxidase"/>
    <property type="match status" value="1"/>
</dbReference>
<dbReference type="Gene3D" id="3.30.9.10">
    <property type="entry name" value="D-Amino Acid Oxidase, subunit A, domain 2"/>
    <property type="match status" value="1"/>
</dbReference>
<dbReference type="Gene3D" id="3.40.50.720">
    <property type="entry name" value="NAD(P)-binding Rossmann-like Domain"/>
    <property type="match status" value="1"/>
</dbReference>
<protein>
    <submittedName>
        <fullName evidence="8">Nucleotide-binding domain-containing protein</fullName>
    </submittedName>
</protein>
<proteinExistence type="inferred from homology"/>
<dbReference type="Proteomes" id="UP000016931">
    <property type="component" value="Unassembled WGS sequence"/>
</dbReference>
<keyword evidence="9" id="KW-1185">Reference proteome</keyword>
<feature type="binding site" evidence="6">
    <location>
        <position position="337"/>
    </location>
    <ligand>
        <name>D-dopa</name>
        <dbReference type="ChEBI" id="CHEBI:149689"/>
    </ligand>
</feature>
<name>N1QD63_SPHMS</name>
<evidence type="ECO:0000313" key="9">
    <source>
        <dbReference type="Proteomes" id="UP000016931"/>
    </source>
</evidence>
<dbReference type="Pfam" id="PF01266">
    <property type="entry name" value="DAO"/>
    <property type="match status" value="1"/>
</dbReference>
<dbReference type="OrthoDB" id="409956at2759"/>
<evidence type="ECO:0000256" key="5">
    <source>
        <dbReference type="ARBA" id="ARBA00023002"/>
    </source>
</evidence>
<dbReference type="RefSeq" id="XP_016757292.1">
    <property type="nucleotide sequence ID" value="XM_016906729.1"/>
</dbReference>
<evidence type="ECO:0000256" key="3">
    <source>
        <dbReference type="ARBA" id="ARBA00022630"/>
    </source>
</evidence>
<feature type="binding site" evidence="6">
    <location>
        <position position="196"/>
    </location>
    <ligand>
        <name>FAD</name>
        <dbReference type="ChEBI" id="CHEBI:57692"/>
    </ligand>
</feature>
<evidence type="ECO:0000259" key="7">
    <source>
        <dbReference type="Pfam" id="PF01266"/>
    </source>
</evidence>
<comment type="cofactor">
    <cofactor evidence="1 6">
        <name>FAD</name>
        <dbReference type="ChEBI" id="CHEBI:57692"/>
    </cofactor>
</comment>
<dbReference type="eggNOG" id="KOG3923">
    <property type="taxonomic scope" value="Eukaryota"/>
</dbReference>
<dbReference type="PANTHER" id="PTHR11530">
    <property type="entry name" value="D-AMINO ACID OXIDASE"/>
    <property type="match status" value="1"/>
</dbReference>
<keyword evidence="3" id="KW-0285">Flavoprotein</keyword>
<dbReference type="InterPro" id="IPR006076">
    <property type="entry name" value="FAD-dep_OxRdtase"/>
</dbReference>
<feature type="domain" description="FAD dependent oxidoreductase" evidence="7">
    <location>
        <begin position="4"/>
        <end position="352"/>
    </location>
</feature>
<dbReference type="GO" id="GO:0071949">
    <property type="term" value="F:FAD binding"/>
    <property type="evidence" value="ECO:0007669"/>
    <property type="project" value="InterPro"/>
</dbReference>